<feature type="region of interest" description="Disordered" evidence="1">
    <location>
        <begin position="658"/>
        <end position="677"/>
    </location>
</feature>
<feature type="compositionally biased region" description="Pro residues" evidence="1">
    <location>
        <begin position="443"/>
        <end position="454"/>
    </location>
</feature>
<feature type="compositionally biased region" description="Basic and acidic residues" evidence="1">
    <location>
        <begin position="1"/>
        <end position="23"/>
    </location>
</feature>
<name>A0A165E7J0_EXIGL</name>
<accession>A0A165E7J0</accession>
<reference evidence="2 3" key="1">
    <citation type="journal article" date="2016" name="Mol. Biol. Evol.">
        <title>Comparative Genomics of Early-Diverging Mushroom-Forming Fungi Provides Insights into the Origins of Lignocellulose Decay Capabilities.</title>
        <authorList>
            <person name="Nagy L.G."/>
            <person name="Riley R."/>
            <person name="Tritt A."/>
            <person name="Adam C."/>
            <person name="Daum C."/>
            <person name="Floudas D."/>
            <person name="Sun H."/>
            <person name="Yadav J.S."/>
            <person name="Pangilinan J."/>
            <person name="Larsson K.H."/>
            <person name="Matsuura K."/>
            <person name="Barry K."/>
            <person name="Labutti K."/>
            <person name="Kuo R."/>
            <person name="Ohm R.A."/>
            <person name="Bhattacharya S.S."/>
            <person name="Shirouzu T."/>
            <person name="Yoshinaga Y."/>
            <person name="Martin F.M."/>
            <person name="Grigoriev I.V."/>
            <person name="Hibbett D.S."/>
        </authorList>
    </citation>
    <scope>NUCLEOTIDE SEQUENCE [LARGE SCALE GENOMIC DNA]</scope>
    <source>
        <strain evidence="2 3">HHB12029</strain>
    </source>
</reference>
<evidence type="ECO:0000313" key="3">
    <source>
        <dbReference type="Proteomes" id="UP000077266"/>
    </source>
</evidence>
<dbReference type="Proteomes" id="UP000077266">
    <property type="component" value="Unassembled WGS sequence"/>
</dbReference>
<feature type="compositionally biased region" description="Basic and acidic residues" evidence="1">
    <location>
        <begin position="128"/>
        <end position="140"/>
    </location>
</feature>
<sequence length="713" mass="78581">MKRAERDVRSDGEPPTKRRRLDEGYTSSSSSVSTQDLVDALTGADVQRTESSHESRSNRNVPLRDLSRSQRSSRRASSSVRSSRNISRSRSDSDNRDAPLEQRDLDGNLRVNARNGDKSAYRSSQSGSRDHSASEQRNLQHADSSGESSHSSLRNLNKTSPVLSRPRQRRARKSVTDVTQIAEDSQSSRSSSSDTQYTSAQEEPARFRSASREAPLYPRLSPRSEPPREEGSLYPRISPISLSTSQSPSSPPASAGGQADSHKFSPTLPSTGGRSPGRRNDGSSLKPSSTGGHSHAAPGRTARKKEQIYDTDSDEEPITAAPPPKTRVVLTAANPFTNRRVRKVVSEPVTKPAHSTKINGHTRRVSVDVNAQRVRNNVHRMNDADVRGETEEVEETEEEEESRQPAGKEDVQPLRELELVVDEEDNQPRLPASVKGKWRADAHPPPPPRVSPPPLRRKSSASQPKRARSQPRDALSPFAAPHPLFVRSSEARDLGATIFALPAVPQSSPSPQRDSAHEAEDTPTTRHLNPRARNLLASSRSTHKRRETFGGFTPTSTTTPSQTHTMRRMSDNHGFSPSIVRGVVDGVGNDLALADAVLGRMRAGAERAALETLGQIFVDEEVALDYDVPSVDFDALERRRRRSSITPVKVERYWDEDLEEEEQKEEENEEEKWTKEEDALILSGSPLKALKAIDARRGPGAVARRLGALFSQG</sequence>
<feature type="compositionally biased region" description="Basic and acidic residues" evidence="1">
    <location>
        <begin position="514"/>
        <end position="524"/>
    </location>
</feature>
<dbReference type="EMBL" id="KV426162">
    <property type="protein sequence ID" value="KZV86242.1"/>
    <property type="molecule type" value="Genomic_DNA"/>
</dbReference>
<feature type="compositionally biased region" description="Polar residues" evidence="1">
    <location>
        <begin position="282"/>
        <end position="292"/>
    </location>
</feature>
<feature type="compositionally biased region" description="Basic and acidic residues" evidence="1">
    <location>
        <begin position="89"/>
        <end position="107"/>
    </location>
</feature>
<feature type="region of interest" description="Disordered" evidence="1">
    <location>
        <begin position="502"/>
        <end position="567"/>
    </location>
</feature>
<feature type="compositionally biased region" description="Low complexity" evidence="1">
    <location>
        <begin position="238"/>
        <end position="254"/>
    </location>
</feature>
<feature type="compositionally biased region" description="Polar residues" evidence="1">
    <location>
        <begin position="153"/>
        <end position="162"/>
    </location>
</feature>
<feature type="compositionally biased region" description="Low complexity" evidence="1">
    <location>
        <begin position="549"/>
        <end position="564"/>
    </location>
</feature>
<feature type="compositionally biased region" description="Acidic residues" evidence="1">
    <location>
        <begin position="658"/>
        <end position="670"/>
    </location>
</feature>
<dbReference type="AlphaFoldDB" id="A0A165E7J0"/>
<feature type="compositionally biased region" description="Acidic residues" evidence="1">
    <location>
        <begin position="391"/>
        <end position="401"/>
    </location>
</feature>
<evidence type="ECO:0000256" key="1">
    <source>
        <dbReference type="SAM" id="MobiDB-lite"/>
    </source>
</evidence>
<proteinExistence type="predicted"/>
<feature type="compositionally biased region" description="Low complexity" evidence="1">
    <location>
        <begin position="184"/>
        <end position="199"/>
    </location>
</feature>
<feature type="compositionally biased region" description="Basic and acidic residues" evidence="1">
    <location>
        <begin position="47"/>
        <end position="57"/>
    </location>
</feature>
<feature type="compositionally biased region" description="Low complexity" evidence="1">
    <location>
        <begin position="75"/>
        <end position="88"/>
    </location>
</feature>
<evidence type="ECO:0000313" key="2">
    <source>
        <dbReference type="EMBL" id="KZV86242.1"/>
    </source>
</evidence>
<keyword evidence="3" id="KW-1185">Reference proteome</keyword>
<dbReference type="InParanoid" id="A0A165E7J0"/>
<organism evidence="2 3">
    <name type="scientific">Exidia glandulosa HHB12029</name>
    <dbReference type="NCBI Taxonomy" id="1314781"/>
    <lineage>
        <taxon>Eukaryota</taxon>
        <taxon>Fungi</taxon>
        <taxon>Dikarya</taxon>
        <taxon>Basidiomycota</taxon>
        <taxon>Agaricomycotina</taxon>
        <taxon>Agaricomycetes</taxon>
        <taxon>Auriculariales</taxon>
        <taxon>Exidiaceae</taxon>
        <taxon>Exidia</taxon>
    </lineage>
</organism>
<gene>
    <name evidence="2" type="ORF">EXIGLDRAFT_752928</name>
</gene>
<protein>
    <submittedName>
        <fullName evidence="2">Uncharacterized protein</fullName>
    </submittedName>
</protein>
<feature type="compositionally biased region" description="Basic and acidic residues" evidence="1">
    <location>
        <begin position="402"/>
        <end position="418"/>
    </location>
</feature>
<feature type="compositionally biased region" description="Basic and acidic residues" evidence="1">
    <location>
        <begin position="380"/>
        <end position="390"/>
    </location>
</feature>
<feature type="compositionally biased region" description="Basic residues" evidence="1">
    <location>
        <begin position="455"/>
        <end position="469"/>
    </location>
</feature>
<feature type="region of interest" description="Disordered" evidence="1">
    <location>
        <begin position="1"/>
        <end position="479"/>
    </location>
</feature>